<feature type="compositionally biased region" description="Basic residues" evidence="1">
    <location>
        <begin position="199"/>
        <end position="213"/>
    </location>
</feature>
<dbReference type="VEuPathDB" id="FungiDB:KRP22_2412"/>
<feature type="transmembrane region" description="Helical" evidence="2">
    <location>
        <begin position="225"/>
        <end position="246"/>
    </location>
</feature>
<dbReference type="VEuPathDB" id="FungiDB:KRP23_4361"/>
<feature type="transmembrane region" description="Helical" evidence="2">
    <location>
        <begin position="40"/>
        <end position="61"/>
    </location>
</feature>
<evidence type="ECO:0000256" key="1">
    <source>
        <dbReference type="SAM" id="MobiDB-lite"/>
    </source>
</evidence>
<sequence>MADTLVRPGNMKLQHTSSLLRLELQWTSAFKMQLTVVRNAVVCCLCAVVANGCFYLGNAFAFKSSVDQSLREFVMAMLVWMGISYWVIMIFAHVPSLTTQRFLECPNIRPSFWLCTKKIVKKSRLSFAATLAGMVAVGLVVQNTSLLHEHFRYRLHFYLAVVCNSMVSTGVMLAVRKIYYKETRQGRERRSAVNAISRARTKATSPRRKAHRPPRYRSLTFGREYLDQIPSAVMIIVAGGYVHAVLVLWDEIVNEASVMVFTVFGLLLKLSLQEAARHYVLKKRVQSVRTMCMLVGVPTVLIDTQTRIVLLGTQSNSSVFAGTFGMAMTELCLRATKAALVVWSTRRRSRALEEKLLEISGGTAARSRRKSTASVKLEHELWRRQIISYHTAELTADMYAEYIAIGCSQSIVFWWLGHPLYPVLRIEGGSSVSEIEFARIRFNHVVMLGFQSVAEIFVDYFCIVLEMAAGIDFDKIENLSSFLGALFMTLAVVNISISSGVYLG</sequence>
<dbReference type="Proteomes" id="UP000005238">
    <property type="component" value="Unassembled WGS sequence"/>
</dbReference>
<evidence type="ECO:0000313" key="3">
    <source>
        <dbReference type="EnsemblProtists" id="Phyra73712"/>
    </source>
</evidence>
<keyword evidence="2" id="KW-0812">Transmembrane</keyword>
<feature type="transmembrane region" description="Helical" evidence="2">
    <location>
        <begin position="73"/>
        <end position="94"/>
    </location>
</feature>
<keyword evidence="2" id="KW-0472">Membrane</keyword>
<reference evidence="3" key="2">
    <citation type="submission" date="2015-06" db="UniProtKB">
        <authorList>
            <consortium name="EnsemblProtists"/>
        </authorList>
    </citation>
    <scope>IDENTIFICATION</scope>
    <source>
        <strain evidence="3">Pr102</strain>
    </source>
</reference>
<dbReference type="EnsemblProtists" id="Phyra73712">
    <property type="protein sequence ID" value="Phyra73712"/>
    <property type="gene ID" value="Phyra73712"/>
</dbReference>
<keyword evidence="4" id="KW-1185">Reference proteome</keyword>
<dbReference type="eggNOG" id="ENOG502SK4Z">
    <property type="taxonomic scope" value="Eukaryota"/>
</dbReference>
<dbReference type="InParanoid" id="H3GDQ1"/>
<keyword evidence="2" id="KW-1133">Transmembrane helix</keyword>
<feature type="transmembrane region" description="Helical" evidence="2">
    <location>
        <begin position="252"/>
        <end position="272"/>
    </location>
</feature>
<evidence type="ECO:0000313" key="4">
    <source>
        <dbReference type="Proteomes" id="UP000005238"/>
    </source>
</evidence>
<dbReference type="EMBL" id="DS566001">
    <property type="status" value="NOT_ANNOTATED_CDS"/>
    <property type="molecule type" value="Genomic_DNA"/>
</dbReference>
<proteinExistence type="predicted"/>
<dbReference type="AlphaFoldDB" id="H3GDQ1"/>
<feature type="transmembrane region" description="Helical" evidence="2">
    <location>
        <begin position="155"/>
        <end position="175"/>
    </location>
</feature>
<dbReference type="OMA" id="QSIVFWW"/>
<accession>H3GDQ1</accession>
<feature type="region of interest" description="Disordered" evidence="1">
    <location>
        <begin position="190"/>
        <end position="213"/>
    </location>
</feature>
<feature type="transmembrane region" description="Helical" evidence="2">
    <location>
        <begin position="125"/>
        <end position="143"/>
    </location>
</feature>
<evidence type="ECO:0000256" key="2">
    <source>
        <dbReference type="SAM" id="Phobius"/>
    </source>
</evidence>
<name>H3GDQ1_PHYRM</name>
<feature type="transmembrane region" description="Helical" evidence="2">
    <location>
        <begin position="481"/>
        <end position="503"/>
    </location>
</feature>
<reference evidence="4" key="1">
    <citation type="journal article" date="2006" name="Science">
        <title>Phytophthora genome sequences uncover evolutionary origins and mechanisms of pathogenesis.</title>
        <authorList>
            <person name="Tyler B.M."/>
            <person name="Tripathy S."/>
            <person name="Zhang X."/>
            <person name="Dehal P."/>
            <person name="Jiang R.H."/>
            <person name="Aerts A."/>
            <person name="Arredondo F.D."/>
            <person name="Baxter L."/>
            <person name="Bensasson D."/>
            <person name="Beynon J.L."/>
            <person name="Chapman J."/>
            <person name="Damasceno C.M."/>
            <person name="Dorrance A.E."/>
            <person name="Dou D."/>
            <person name="Dickerman A.W."/>
            <person name="Dubchak I.L."/>
            <person name="Garbelotto M."/>
            <person name="Gijzen M."/>
            <person name="Gordon S.G."/>
            <person name="Govers F."/>
            <person name="Grunwald N.J."/>
            <person name="Huang W."/>
            <person name="Ivors K.L."/>
            <person name="Jones R.W."/>
            <person name="Kamoun S."/>
            <person name="Krampis K."/>
            <person name="Lamour K.H."/>
            <person name="Lee M.K."/>
            <person name="McDonald W.H."/>
            <person name="Medina M."/>
            <person name="Meijer H.J."/>
            <person name="Nordberg E.K."/>
            <person name="Maclean D.J."/>
            <person name="Ospina-Giraldo M.D."/>
            <person name="Morris P.F."/>
            <person name="Phuntumart V."/>
            <person name="Putnam N.H."/>
            <person name="Rash S."/>
            <person name="Rose J.K."/>
            <person name="Sakihama Y."/>
            <person name="Salamov A.A."/>
            <person name="Savidor A."/>
            <person name="Scheuring C.F."/>
            <person name="Smith B.M."/>
            <person name="Sobral B.W."/>
            <person name="Terry A."/>
            <person name="Torto-Alalibo T.A."/>
            <person name="Win J."/>
            <person name="Xu Z."/>
            <person name="Zhang H."/>
            <person name="Grigoriev I.V."/>
            <person name="Rokhsar D.S."/>
            <person name="Boore J.L."/>
        </authorList>
    </citation>
    <scope>NUCLEOTIDE SEQUENCE [LARGE SCALE GENOMIC DNA]</scope>
    <source>
        <strain evidence="4">Pr102</strain>
    </source>
</reference>
<protein>
    <submittedName>
        <fullName evidence="3">Uncharacterized protein</fullName>
    </submittedName>
</protein>
<organism evidence="3 4">
    <name type="scientific">Phytophthora ramorum</name>
    <name type="common">Sudden oak death agent</name>
    <dbReference type="NCBI Taxonomy" id="164328"/>
    <lineage>
        <taxon>Eukaryota</taxon>
        <taxon>Sar</taxon>
        <taxon>Stramenopiles</taxon>
        <taxon>Oomycota</taxon>
        <taxon>Peronosporomycetes</taxon>
        <taxon>Peronosporales</taxon>
        <taxon>Peronosporaceae</taxon>
        <taxon>Phytophthora</taxon>
    </lineage>
</organism>
<dbReference type="HOGENOM" id="CLU_020852_1_0_1"/>
<feature type="transmembrane region" description="Helical" evidence="2">
    <location>
        <begin position="445"/>
        <end position="469"/>
    </location>
</feature>